<feature type="transmembrane region" description="Helical" evidence="9">
    <location>
        <begin position="73"/>
        <end position="99"/>
    </location>
</feature>
<dbReference type="PANTHER" id="PTHR43547">
    <property type="entry name" value="TWO-COMPONENT HISTIDINE KINASE"/>
    <property type="match status" value="1"/>
</dbReference>
<feature type="transmembrane region" description="Helical" evidence="9">
    <location>
        <begin position="119"/>
        <end position="138"/>
    </location>
</feature>
<dbReference type="SMART" id="SM00342">
    <property type="entry name" value="HTH_ARAC"/>
    <property type="match status" value="1"/>
</dbReference>
<evidence type="ECO:0000256" key="3">
    <source>
        <dbReference type="ARBA" id="ARBA00022553"/>
    </source>
</evidence>
<name>Q2S058_SALRD</name>
<dbReference type="eggNOG" id="COG2207">
    <property type="taxonomic scope" value="Bacteria"/>
</dbReference>
<feature type="transmembrane region" description="Helical" evidence="9">
    <location>
        <begin position="197"/>
        <end position="218"/>
    </location>
</feature>
<dbReference type="InterPro" id="IPR004358">
    <property type="entry name" value="Sig_transdc_His_kin-like_C"/>
</dbReference>
<evidence type="ECO:0000256" key="8">
    <source>
        <dbReference type="SAM" id="MobiDB-lite"/>
    </source>
</evidence>
<evidence type="ECO:0000256" key="9">
    <source>
        <dbReference type="SAM" id="Phobius"/>
    </source>
</evidence>
<dbReference type="EMBL" id="CP000159">
    <property type="protein sequence ID" value="ABC46352.1"/>
    <property type="molecule type" value="Genomic_DNA"/>
</dbReference>
<evidence type="ECO:0000256" key="6">
    <source>
        <dbReference type="ARBA" id="ARBA00023163"/>
    </source>
</evidence>
<dbReference type="eggNOG" id="COG2205">
    <property type="taxonomic scope" value="Bacteria"/>
</dbReference>
<dbReference type="SUPFAM" id="SSF55874">
    <property type="entry name" value="ATPase domain of HSP90 chaperone/DNA topoisomerase II/histidine kinase"/>
    <property type="match status" value="1"/>
</dbReference>
<evidence type="ECO:0000256" key="2">
    <source>
        <dbReference type="ARBA" id="ARBA00012438"/>
    </source>
</evidence>
<dbReference type="SUPFAM" id="SSF46689">
    <property type="entry name" value="Homeodomain-like"/>
    <property type="match status" value="1"/>
</dbReference>
<dbReference type="Gene3D" id="1.10.287.130">
    <property type="match status" value="1"/>
</dbReference>
<dbReference type="InterPro" id="IPR018062">
    <property type="entry name" value="HTH_AraC-typ_CS"/>
</dbReference>
<evidence type="ECO:0000259" key="10">
    <source>
        <dbReference type="PROSITE" id="PS01124"/>
    </source>
</evidence>
<feature type="compositionally biased region" description="Basic and acidic residues" evidence="8">
    <location>
        <begin position="29"/>
        <end position="39"/>
    </location>
</feature>
<keyword evidence="9" id="KW-0472">Membrane</keyword>
<dbReference type="InterPro" id="IPR011006">
    <property type="entry name" value="CheY-like_superfamily"/>
</dbReference>
<feature type="domain" description="HTH araC/xylS-type" evidence="10">
    <location>
        <begin position="708"/>
        <end position="807"/>
    </location>
</feature>
<protein>
    <recommendedName>
        <fullName evidence="2">histidine kinase</fullName>
        <ecNumber evidence="2">2.7.13.3</ecNumber>
    </recommendedName>
</protein>
<dbReference type="PROSITE" id="PS01124">
    <property type="entry name" value="HTH_ARAC_FAMILY_2"/>
    <property type="match status" value="1"/>
</dbReference>
<dbReference type="GO" id="GO:0003700">
    <property type="term" value="F:DNA-binding transcription factor activity"/>
    <property type="evidence" value="ECO:0007669"/>
    <property type="project" value="InterPro"/>
</dbReference>
<dbReference type="InterPro" id="IPR003661">
    <property type="entry name" value="HisK_dim/P_dom"/>
</dbReference>
<keyword evidence="13" id="KW-0808">Transferase</keyword>
<keyword evidence="14" id="KW-1185">Reference proteome</keyword>
<dbReference type="EnsemblBacteria" id="ABC46352">
    <property type="protein sequence ID" value="ABC46352"/>
    <property type="gene ID" value="SRU_2322"/>
</dbReference>
<evidence type="ECO:0000313" key="13">
    <source>
        <dbReference type="EMBL" id="ABC46352.1"/>
    </source>
</evidence>
<dbReference type="Pfam" id="PF12833">
    <property type="entry name" value="HTH_18"/>
    <property type="match status" value="1"/>
</dbReference>
<feature type="transmembrane region" description="Helical" evidence="9">
    <location>
        <begin position="230"/>
        <end position="250"/>
    </location>
</feature>
<dbReference type="SUPFAM" id="SSF47384">
    <property type="entry name" value="Homodimeric domain of signal transducing histidine kinase"/>
    <property type="match status" value="1"/>
</dbReference>
<dbReference type="Proteomes" id="UP000008674">
    <property type="component" value="Chromosome"/>
</dbReference>
<evidence type="ECO:0000256" key="1">
    <source>
        <dbReference type="ARBA" id="ARBA00000085"/>
    </source>
</evidence>
<dbReference type="InterPro" id="IPR005467">
    <property type="entry name" value="His_kinase_dom"/>
</dbReference>
<comment type="catalytic activity">
    <reaction evidence="1">
        <text>ATP + protein L-histidine = ADP + protein N-phospho-L-histidine.</text>
        <dbReference type="EC" id="2.7.13.3"/>
    </reaction>
</comment>
<dbReference type="Pfam" id="PF00072">
    <property type="entry name" value="Response_reg"/>
    <property type="match status" value="1"/>
</dbReference>
<dbReference type="PROSITE" id="PS00041">
    <property type="entry name" value="HTH_ARAC_FAMILY_1"/>
    <property type="match status" value="1"/>
</dbReference>
<dbReference type="STRING" id="309807.SRU_2322"/>
<evidence type="ECO:0000256" key="7">
    <source>
        <dbReference type="PROSITE-ProRule" id="PRU00169"/>
    </source>
</evidence>
<evidence type="ECO:0000256" key="5">
    <source>
        <dbReference type="ARBA" id="ARBA00023125"/>
    </source>
</evidence>
<feature type="modified residue" description="4-aspartylphosphate" evidence="7">
    <location>
        <position position="608"/>
    </location>
</feature>
<dbReference type="InterPro" id="IPR009057">
    <property type="entry name" value="Homeodomain-like_sf"/>
</dbReference>
<dbReference type="SUPFAM" id="SSF52172">
    <property type="entry name" value="CheY-like"/>
    <property type="match status" value="1"/>
</dbReference>
<reference evidence="13 14" key="1">
    <citation type="journal article" date="2005" name="Proc. Natl. Acad. Sci. U.S.A.">
        <title>The genome of Salinibacter ruber: convergence and gene exchange among hyperhalophilic bacteria and archaea.</title>
        <authorList>
            <person name="Mongodin E.F."/>
            <person name="Nelson K.E."/>
            <person name="Daugherty S."/>
            <person name="Deboy R.T."/>
            <person name="Wister J."/>
            <person name="Khouri H."/>
            <person name="Weidman J."/>
            <person name="Walsh D.A."/>
            <person name="Papke R.T."/>
            <person name="Sanchez Perez G."/>
            <person name="Sharma A.K."/>
            <person name="Nesbo C.L."/>
            <person name="MacLeod D."/>
            <person name="Bapteste E."/>
            <person name="Doolittle W.F."/>
            <person name="Charlebois R.L."/>
            <person name="Legault B."/>
            <person name="Rodriguez-Valera F."/>
        </authorList>
    </citation>
    <scope>NUCLEOTIDE SEQUENCE [LARGE SCALE GENOMIC DNA]</scope>
    <source>
        <strain evidence="14">DSM 13855 / CECT 5946 / M31</strain>
    </source>
</reference>
<dbReference type="PROSITE" id="PS50110">
    <property type="entry name" value="RESPONSE_REGULATORY"/>
    <property type="match status" value="1"/>
</dbReference>
<dbReference type="InterPro" id="IPR018060">
    <property type="entry name" value="HTH_AraC"/>
</dbReference>
<feature type="transmembrane region" description="Helical" evidence="9">
    <location>
        <begin position="145"/>
        <end position="164"/>
    </location>
</feature>
<feature type="domain" description="Response regulatory" evidence="12">
    <location>
        <begin position="560"/>
        <end position="675"/>
    </location>
</feature>
<dbReference type="OrthoDB" id="9809670at2"/>
<dbReference type="GO" id="GO:0043565">
    <property type="term" value="F:sequence-specific DNA binding"/>
    <property type="evidence" value="ECO:0007669"/>
    <property type="project" value="InterPro"/>
</dbReference>
<keyword evidence="5 13" id="KW-0238">DNA-binding</keyword>
<evidence type="ECO:0000259" key="12">
    <source>
        <dbReference type="PROSITE" id="PS50110"/>
    </source>
</evidence>
<feature type="region of interest" description="Disordered" evidence="8">
    <location>
        <begin position="29"/>
        <end position="63"/>
    </location>
</feature>
<dbReference type="InterPro" id="IPR036097">
    <property type="entry name" value="HisK_dim/P_sf"/>
</dbReference>
<dbReference type="Pfam" id="PF02518">
    <property type="entry name" value="HATPase_c"/>
    <property type="match status" value="1"/>
</dbReference>
<dbReference type="InterPro" id="IPR001789">
    <property type="entry name" value="Sig_transdc_resp-reg_receiver"/>
</dbReference>
<evidence type="ECO:0000259" key="11">
    <source>
        <dbReference type="PROSITE" id="PS50109"/>
    </source>
</evidence>
<feature type="domain" description="Histidine kinase" evidence="11">
    <location>
        <begin position="281"/>
        <end position="512"/>
    </location>
</feature>
<proteinExistence type="predicted"/>
<feature type="compositionally biased region" description="Basic residues" evidence="8">
    <location>
        <begin position="53"/>
        <end position="63"/>
    </location>
</feature>
<organism evidence="13 14">
    <name type="scientific">Salinibacter ruber (strain DSM 13855 / M31)</name>
    <dbReference type="NCBI Taxonomy" id="309807"/>
    <lineage>
        <taxon>Bacteria</taxon>
        <taxon>Pseudomonadati</taxon>
        <taxon>Rhodothermota</taxon>
        <taxon>Rhodothermia</taxon>
        <taxon>Rhodothermales</taxon>
        <taxon>Salinibacteraceae</taxon>
        <taxon>Salinibacter</taxon>
    </lineage>
</organism>
<feature type="transmembrane region" description="Helical" evidence="9">
    <location>
        <begin position="170"/>
        <end position="190"/>
    </location>
</feature>
<dbReference type="EC" id="2.7.13.3" evidence="2"/>
<dbReference type="SMART" id="SM00387">
    <property type="entry name" value="HATPase_c"/>
    <property type="match status" value="1"/>
</dbReference>
<dbReference type="HOGENOM" id="CLU_360885_0_0_10"/>
<dbReference type="InterPro" id="IPR036890">
    <property type="entry name" value="HATPase_C_sf"/>
</dbReference>
<dbReference type="Gene3D" id="3.40.50.2300">
    <property type="match status" value="1"/>
</dbReference>
<gene>
    <name evidence="13" type="ordered locus">SRU_2322</name>
</gene>
<dbReference type="SMART" id="SM00388">
    <property type="entry name" value="HisKA"/>
    <property type="match status" value="1"/>
</dbReference>
<keyword evidence="4" id="KW-0805">Transcription regulation</keyword>
<dbReference type="SMART" id="SM00448">
    <property type="entry name" value="REC"/>
    <property type="match status" value="1"/>
</dbReference>
<feature type="region of interest" description="Disordered" evidence="8">
    <location>
        <begin position="528"/>
        <end position="557"/>
    </location>
</feature>
<evidence type="ECO:0000256" key="4">
    <source>
        <dbReference type="ARBA" id="ARBA00023015"/>
    </source>
</evidence>
<dbReference type="Gene3D" id="1.10.10.60">
    <property type="entry name" value="Homeodomain-like"/>
    <property type="match status" value="1"/>
</dbReference>
<keyword evidence="9" id="KW-1133">Transmembrane helix</keyword>
<dbReference type="InterPro" id="IPR003594">
    <property type="entry name" value="HATPase_dom"/>
</dbReference>
<accession>Q2S058</accession>
<keyword evidence="6" id="KW-0804">Transcription</keyword>
<keyword evidence="9" id="KW-0812">Transmembrane</keyword>
<evidence type="ECO:0000313" key="14">
    <source>
        <dbReference type="Proteomes" id="UP000008674"/>
    </source>
</evidence>
<sequence>MGRERYDVLRRRRANRPAWRPFRDALRDRTSTARHESHRPTRHGPAWIDRAGATHRRRGRSPRRRIRVSIRPCWACVHGSPVGGLLGIVGVLILVPVNVGLLGRPVAWWYPGGGGTEALVLWDKALVTLLCAGAVWAGRTRSRVSVARAVGGAIALAIAVVSLVHDAYRGVLSIEYVILLYLLTVVVIPYRPWQTLLLGGVLGAVLYGLGSVGLPGTGAARPDLVAPGHLVRMGFVTVVLTGVSTLLYAVRHRRYRARRRAETLHEQVAQLERAKSRFFADLSHEFRTPLTLILGPLRQALGKQGDEIPGPLRERLGQADRQARRMARLVDQLYDLARFDEGDLALQMRPHDLVELIRTVVPPLRQWAQAKGLTVQEDVGPESLAVPMDVDRVRQLVTTLLSNAIRHTPEEGTVRLRVRRGDDAAEIAVRDTGPGLPEALQKRVFGDADSYVPVRGEEEAGSTASTDPERWIGWGIGLAHARALVRRHGGDIDVESEPGFGTELTVCLPLGRDPEAAVEGPVAEAAVPSVEDGAGMAGSGRVPAGEPPTSSDEAPPDAPAVLIVDDEAEMRAYLRDLLGPDYYRAAVADADAALDRPRDRSFDLVLCDASLPAGGGKKLCRAIREDDDLRHLPILLLTARPNGERAGDSLNVGADAYVSKPFDPSELQARVENLIGIRQIVQDRVRLPDWMAPEAETTVSSEEEAFLESLNDVVTAHIDNSNFGVDWLADEMDLSARHLRRRIKDATGLSASGFIRTRRLQRAAALLRQDADTVSDVAAAVGYRDPSYFSRLFRETFGCPPTEYAAQEAPEDPDMGP</sequence>
<dbReference type="Pfam" id="PF00512">
    <property type="entry name" value="HisKA"/>
    <property type="match status" value="1"/>
</dbReference>
<dbReference type="eggNOG" id="COG3706">
    <property type="taxonomic scope" value="Bacteria"/>
</dbReference>
<keyword evidence="13" id="KW-0418">Kinase</keyword>
<dbReference type="GO" id="GO:0000155">
    <property type="term" value="F:phosphorelay sensor kinase activity"/>
    <property type="evidence" value="ECO:0007669"/>
    <property type="project" value="InterPro"/>
</dbReference>
<dbReference type="PROSITE" id="PS50109">
    <property type="entry name" value="HIS_KIN"/>
    <property type="match status" value="1"/>
</dbReference>
<keyword evidence="3 7" id="KW-0597">Phosphoprotein</keyword>
<dbReference type="PRINTS" id="PR00344">
    <property type="entry name" value="BCTRLSENSOR"/>
</dbReference>
<dbReference type="KEGG" id="sru:SRU_2322"/>
<dbReference type="Gene3D" id="3.30.565.10">
    <property type="entry name" value="Histidine kinase-like ATPase, C-terminal domain"/>
    <property type="match status" value="1"/>
</dbReference>
<dbReference type="PANTHER" id="PTHR43547:SF2">
    <property type="entry name" value="HYBRID SIGNAL TRANSDUCTION HISTIDINE KINASE C"/>
    <property type="match status" value="1"/>
</dbReference>
<dbReference type="CDD" id="cd00075">
    <property type="entry name" value="HATPase"/>
    <property type="match status" value="1"/>
</dbReference>
<dbReference type="AlphaFoldDB" id="Q2S058"/>
<dbReference type="CDD" id="cd00082">
    <property type="entry name" value="HisKA"/>
    <property type="match status" value="1"/>
</dbReference>